<comment type="caution">
    <text evidence="1">The sequence shown here is derived from an EMBL/GenBank/DDBJ whole genome shotgun (WGS) entry which is preliminary data.</text>
</comment>
<evidence type="ECO:0000313" key="1">
    <source>
        <dbReference type="EMBL" id="CAG8843818.1"/>
    </source>
</evidence>
<proteinExistence type="predicted"/>
<organism evidence="1 2">
    <name type="scientific">Gigaspora margarita</name>
    <dbReference type="NCBI Taxonomy" id="4874"/>
    <lineage>
        <taxon>Eukaryota</taxon>
        <taxon>Fungi</taxon>
        <taxon>Fungi incertae sedis</taxon>
        <taxon>Mucoromycota</taxon>
        <taxon>Glomeromycotina</taxon>
        <taxon>Glomeromycetes</taxon>
        <taxon>Diversisporales</taxon>
        <taxon>Gigasporaceae</taxon>
        <taxon>Gigaspora</taxon>
    </lineage>
</organism>
<name>A0ABN7WYX2_GIGMA</name>
<protein>
    <submittedName>
        <fullName evidence="1">31400_t:CDS:1</fullName>
    </submittedName>
</protein>
<dbReference type="Proteomes" id="UP000789901">
    <property type="component" value="Unassembled WGS sequence"/>
</dbReference>
<dbReference type="EMBL" id="CAJVQB010073672">
    <property type="protein sequence ID" value="CAG8843818.1"/>
    <property type="molecule type" value="Genomic_DNA"/>
</dbReference>
<evidence type="ECO:0000313" key="2">
    <source>
        <dbReference type="Proteomes" id="UP000789901"/>
    </source>
</evidence>
<sequence>IFGRNIQWKDTTIENGISIPEQAKKYKELREKINNIFDKPSKEGILKTLNQDPFT</sequence>
<keyword evidence="2" id="KW-1185">Reference proteome</keyword>
<gene>
    <name evidence="1" type="ORF">GMARGA_LOCUS36746</name>
</gene>
<feature type="non-terminal residue" evidence="1">
    <location>
        <position position="55"/>
    </location>
</feature>
<accession>A0ABN7WYX2</accession>
<feature type="non-terminal residue" evidence="1">
    <location>
        <position position="1"/>
    </location>
</feature>
<reference evidence="1 2" key="1">
    <citation type="submission" date="2021-06" db="EMBL/GenBank/DDBJ databases">
        <authorList>
            <person name="Kallberg Y."/>
            <person name="Tangrot J."/>
            <person name="Rosling A."/>
        </authorList>
    </citation>
    <scope>NUCLEOTIDE SEQUENCE [LARGE SCALE GENOMIC DNA]</scope>
    <source>
        <strain evidence="1 2">120-4 pot B 10/14</strain>
    </source>
</reference>